<dbReference type="InterPro" id="IPR004017">
    <property type="entry name" value="Cys_rich_dom"/>
</dbReference>
<dbReference type="GO" id="GO:0016491">
    <property type="term" value="F:oxidoreductase activity"/>
    <property type="evidence" value="ECO:0007669"/>
    <property type="project" value="UniProtKB-KW"/>
</dbReference>
<dbReference type="InterPro" id="IPR012675">
    <property type="entry name" value="Beta-grasp_dom_sf"/>
</dbReference>
<protein>
    <submittedName>
        <fullName evidence="9">Fumarate reductase (CoM/CoB) subunit B</fullName>
        <ecNumber evidence="9">1.3.4.1</ecNumber>
    </submittedName>
</protein>
<dbReference type="InterPro" id="IPR017900">
    <property type="entry name" value="4Fe4S_Fe_S_CS"/>
</dbReference>
<evidence type="ECO:0000259" key="7">
    <source>
        <dbReference type="PROSITE" id="PS51085"/>
    </source>
</evidence>
<evidence type="ECO:0000313" key="10">
    <source>
        <dbReference type="Proteomes" id="UP000253099"/>
    </source>
</evidence>
<feature type="domain" description="2Fe-2S ferredoxin-type" evidence="7">
    <location>
        <begin position="2"/>
        <end position="89"/>
    </location>
</feature>
<dbReference type="InterPro" id="IPR036010">
    <property type="entry name" value="2Fe-2S_ferredoxin-like_sf"/>
</dbReference>
<evidence type="ECO:0000256" key="2">
    <source>
        <dbReference type="ARBA" id="ARBA00022714"/>
    </source>
</evidence>
<evidence type="ECO:0000256" key="4">
    <source>
        <dbReference type="ARBA" id="ARBA00022737"/>
    </source>
</evidence>
<dbReference type="InterPro" id="IPR004489">
    <property type="entry name" value="Succ_DH/fum_Rdtase_Fe-S"/>
</dbReference>
<keyword evidence="5" id="KW-0408">Iron</keyword>
<evidence type="ECO:0000256" key="6">
    <source>
        <dbReference type="ARBA" id="ARBA00023014"/>
    </source>
</evidence>
<evidence type="ECO:0000256" key="1">
    <source>
        <dbReference type="ARBA" id="ARBA00022485"/>
    </source>
</evidence>
<proteinExistence type="predicted"/>
<keyword evidence="10" id="KW-1185">Reference proteome</keyword>
<dbReference type="PANTHER" id="PTHR32479:SF17">
    <property type="entry name" value="GLYCOLATE OXIDASE IRON-SULFUR SUBUNIT"/>
    <property type="match status" value="1"/>
</dbReference>
<evidence type="ECO:0000313" key="9">
    <source>
        <dbReference type="EMBL" id="RBQ23715.1"/>
    </source>
</evidence>
<gene>
    <name evidence="9" type="primary">tfrB</name>
    <name evidence="9" type="ORF">ALNOE001_07810</name>
</gene>
<name>A0A366MBZ2_9EURY</name>
<dbReference type="InterPro" id="IPR006058">
    <property type="entry name" value="2Fe2S_fd_BS"/>
</dbReference>
<dbReference type="Gene3D" id="3.10.20.30">
    <property type="match status" value="1"/>
</dbReference>
<dbReference type="Pfam" id="PF13085">
    <property type="entry name" value="Fer2_3"/>
    <property type="match status" value="1"/>
</dbReference>
<dbReference type="InterPro" id="IPR025192">
    <property type="entry name" value="Succ_DH/fum_Rdtase_N"/>
</dbReference>
<dbReference type="InterPro" id="IPR009051">
    <property type="entry name" value="Helical_ferredxn"/>
</dbReference>
<dbReference type="Gene3D" id="1.10.1060.10">
    <property type="entry name" value="Alpha-helical ferredoxin"/>
    <property type="match status" value="1"/>
</dbReference>
<dbReference type="PROSITE" id="PS00198">
    <property type="entry name" value="4FE4S_FER_1"/>
    <property type="match status" value="1"/>
</dbReference>
<evidence type="ECO:0000259" key="8">
    <source>
        <dbReference type="PROSITE" id="PS51379"/>
    </source>
</evidence>
<dbReference type="GO" id="GO:0006099">
    <property type="term" value="P:tricarboxylic acid cycle"/>
    <property type="evidence" value="ECO:0007669"/>
    <property type="project" value="InterPro"/>
</dbReference>
<dbReference type="SUPFAM" id="SSF46548">
    <property type="entry name" value="alpha-helical ferredoxin"/>
    <property type="match status" value="1"/>
</dbReference>
<keyword evidence="2" id="KW-0001">2Fe-2S</keyword>
<accession>A0A366MBZ2</accession>
<dbReference type="GO" id="GO:0051539">
    <property type="term" value="F:4 iron, 4 sulfur cluster binding"/>
    <property type="evidence" value="ECO:0007669"/>
    <property type="project" value="UniProtKB-KW"/>
</dbReference>
<organism evidence="9 10">
    <name type="scientific">Candidatus Methanobinarius endosymbioticus</name>
    <dbReference type="NCBI Taxonomy" id="2006182"/>
    <lineage>
        <taxon>Archaea</taxon>
        <taxon>Methanobacteriati</taxon>
        <taxon>Methanobacteriota</taxon>
        <taxon>Methanomada group</taxon>
        <taxon>Methanobacteria</taxon>
        <taxon>Methanobacteriales</taxon>
        <taxon>Methanobacteriaceae</taxon>
        <taxon>Candidatus Methanobinarius</taxon>
    </lineage>
</organism>
<dbReference type="CDD" id="cd00207">
    <property type="entry name" value="fer2"/>
    <property type="match status" value="1"/>
</dbReference>
<keyword evidence="6" id="KW-0411">Iron-sulfur</keyword>
<evidence type="ECO:0000256" key="3">
    <source>
        <dbReference type="ARBA" id="ARBA00022723"/>
    </source>
</evidence>
<sequence length="516" mass="58431">MIEIKVLRFDREKDKEPYFEKYEIDKTYKMKVLDALLGINEKYNNNLSFRSSCRAGQCGSCAVKINGEVVLSCKAEIEDKDIIEPLDFPVIKDLIVNKSEIEEKVVKMQLFLETKESSKNETNTDNIQIKRCDCPSIIENEDCVDTKKVRSCIECYSCLSACPVIKETDNFAGPYFMRYISKFDFDPRDVGKRTEESIDEGLYYCTSCGKCGEICPKEINGFGDAIEKLRALANNKKLGPLEAHKEVKKTIAKTGRSVEKLEKGFIETITQKRKQNPKRKKKKEKKKIAVFTGCMVDYRLQDVGFALIDVLRKNGVEVDVPEDQVCCGSPMLRTGQTDIAKGLVKKNTEVLSKYDTIITMCAGCGATLKNDYPKYGTELNIMDISEFLADRLDTDQMKDVNMKFTYHDPCHLVRGQGIKYEPRQILNKLKGVEFIEMERPDQCCGAGGGVKAGKPEIAFGLGKKKAKMVEKLDVDTVISICPFCQYNIQDALKEEGMDDIKVMNILELLKMAYDID</sequence>
<dbReference type="SUPFAM" id="SSF54292">
    <property type="entry name" value="2Fe-2S ferredoxin-like"/>
    <property type="match status" value="1"/>
</dbReference>
<dbReference type="GO" id="GO:0051537">
    <property type="term" value="F:2 iron, 2 sulfur cluster binding"/>
    <property type="evidence" value="ECO:0007669"/>
    <property type="project" value="UniProtKB-KW"/>
</dbReference>
<evidence type="ECO:0000256" key="5">
    <source>
        <dbReference type="ARBA" id="ARBA00023004"/>
    </source>
</evidence>
<keyword evidence="3" id="KW-0479">Metal-binding</keyword>
<feature type="domain" description="4Fe-4S ferredoxin-type" evidence="8">
    <location>
        <begin position="194"/>
        <end position="225"/>
    </location>
</feature>
<dbReference type="PANTHER" id="PTHR32479">
    <property type="entry name" value="GLYCOLATE OXIDASE IRON-SULFUR SUBUNIT"/>
    <property type="match status" value="1"/>
</dbReference>
<comment type="caution">
    <text evidence="9">The sequence shown here is derived from an EMBL/GenBank/DDBJ whole genome shotgun (WGS) entry which is preliminary data.</text>
</comment>
<dbReference type="GO" id="GO:0046872">
    <property type="term" value="F:metal ion binding"/>
    <property type="evidence" value="ECO:0007669"/>
    <property type="project" value="UniProtKB-KW"/>
</dbReference>
<reference evidence="9 10" key="1">
    <citation type="submission" date="2018-06" db="EMBL/GenBank/DDBJ databases">
        <title>Genomic insight into two independent archaeal endosymbiosis events.</title>
        <authorList>
            <person name="Lind A.E."/>
            <person name="Lewis W.H."/>
            <person name="Spang A."/>
            <person name="Guy L."/>
            <person name="Embley M.T."/>
            <person name="Ettema T.J.G."/>
        </authorList>
    </citation>
    <scope>NUCLEOTIDE SEQUENCE [LARGE SCALE GENOMIC DNA]</scope>
    <source>
        <strain evidence="9">NOE</strain>
    </source>
</reference>
<dbReference type="AlphaFoldDB" id="A0A366MBZ2"/>
<keyword evidence="1" id="KW-0004">4Fe-4S</keyword>
<dbReference type="EC" id="1.3.4.1" evidence="9"/>
<dbReference type="NCBIfam" id="NF004898">
    <property type="entry name" value="PRK06259.1"/>
    <property type="match status" value="1"/>
</dbReference>
<dbReference type="PROSITE" id="PS51085">
    <property type="entry name" value="2FE2S_FER_2"/>
    <property type="match status" value="1"/>
</dbReference>
<dbReference type="InterPro" id="IPR001041">
    <property type="entry name" value="2Fe-2S_ferredoxin-type"/>
</dbReference>
<dbReference type="EMBL" id="NIZT01000020">
    <property type="protein sequence ID" value="RBQ23715.1"/>
    <property type="molecule type" value="Genomic_DNA"/>
</dbReference>
<dbReference type="Pfam" id="PF02754">
    <property type="entry name" value="CCG"/>
    <property type="match status" value="2"/>
</dbReference>
<keyword evidence="4" id="KW-0677">Repeat</keyword>
<dbReference type="PROSITE" id="PS00197">
    <property type="entry name" value="2FE2S_FER_1"/>
    <property type="match status" value="1"/>
</dbReference>
<dbReference type="Proteomes" id="UP000253099">
    <property type="component" value="Unassembled WGS sequence"/>
</dbReference>
<dbReference type="NCBIfam" id="TIGR00384">
    <property type="entry name" value="dhsB"/>
    <property type="match status" value="1"/>
</dbReference>
<keyword evidence="9" id="KW-0560">Oxidoreductase</keyword>
<dbReference type="PROSITE" id="PS51379">
    <property type="entry name" value="4FE4S_FER_2"/>
    <property type="match status" value="1"/>
</dbReference>
<dbReference type="GO" id="GO:0009055">
    <property type="term" value="F:electron transfer activity"/>
    <property type="evidence" value="ECO:0007669"/>
    <property type="project" value="InterPro"/>
</dbReference>
<dbReference type="Pfam" id="PF13183">
    <property type="entry name" value="Fer4_8"/>
    <property type="match status" value="1"/>
</dbReference>
<dbReference type="InterPro" id="IPR017896">
    <property type="entry name" value="4Fe4S_Fe-S-bd"/>
</dbReference>